<evidence type="ECO:0000313" key="3">
    <source>
        <dbReference type="Proteomes" id="UP000256941"/>
    </source>
</evidence>
<dbReference type="Pfam" id="PF07045">
    <property type="entry name" value="DUF1330"/>
    <property type="match status" value="1"/>
</dbReference>
<name>A0A3D9XRF4_PARVE</name>
<dbReference type="InterPro" id="IPR011008">
    <property type="entry name" value="Dimeric_a/b-barrel"/>
</dbReference>
<organism evidence="2 3">
    <name type="scientific">Paracoccus versutus</name>
    <name type="common">Thiobacillus versutus</name>
    <dbReference type="NCBI Taxonomy" id="34007"/>
    <lineage>
        <taxon>Bacteria</taxon>
        <taxon>Pseudomonadati</taxon>
        <taxon>Pseudomonadota</taxon>
        <taxon>Alphaproteobacteria</taxon>
        <taxon>Rhodobacterales</taxon>
        <taxon>Paracoccaceae</taxon>
        <taxon>Paracoccus</taxon>
    </lineage>
</organism>
<dbReference type="Gene3D" id="3.30.70.100">
    <property type="match status" value="1"/>
</dbReference>
<gene>
    <name evidence="2" type="ORF">BDD41_1533</name>
</gene>
<comment type="caution">
    <text evidence="2">The sequence shown here is derived from an EMBL/GenBank/DDBJ whole genome shotgun (WGS) entry which is preliminary data.</text>
</comment>
<proteinExistence type="predicted"/>
<reference evidence="2 3" key="1">
    <citation type="submission" date="2018-08" db="EMBL/GenBank/DDBJ databases">
        <title>Genomic Encyclopedia of Archaeal and Bacterial Type Strains, Phase II (KMG-II): from individual species to whole genera.</title>
        <authorList>
            <person name="Goeker M."/>
        </authorList>
    </citation>
    <scope>NUCLEOTIDE SEQUENCE [LARGE SCALE GENOMIC DNA]</scope>
    <source>
        <strain evidence="2 3">DSM 17099</strain>
    </source>
</reference>
<sequence>MSAYRIAHVTVLDPEAYAGYQALAPAAFAKFGAEFLVRGGAAETLEGPALQRHVVIRFPDLARARACFHSPELREARARRDGACEAHVVVVEGVSEPSS</sequence>
<protein>
    <submittedName>
        <fullName evidence="2">Uncharacterized protein (DUF1330 family)</fullName>
    </submittedName>
</protein>
<feature type="domain" description="DUF1330" evidence="1">
    <location>
        <begin position="2"/>
        <end position="94"/>
    </location>
</feature>
<accession>A0A3D9XRF4</accession>
<dbReference type="Proteomes" id="UP000256941">
    <property type="component" value="Unassembled WGS sequence"/>
</dbReference>
<dbReference type="InterPro" id="IPR010753">
    <property type="entry name" value="DUF1330"/>
</dbReference>
<dbReference type="PANTHER" id="PTHR41521">
    <property type="match status" value="1"/>
</dbReference>
<dbReference type="AlphaFoldDB" id="A0A3D9XRF4"/>
<dbReference type="RefSeq" id="WP_116221218.1">
    <property type="nucleotide sequence ID" value="NZ_CP038196.1"/>
</dbReference>
<dbReference type="SUPFAM" id="SSF54909">
    <property type="entry name" value="Dimeric alpha+beta barrel"/>
    <property type="match status" value="1"/>
</dbReference>
<dbReference type="PANTHER" id="PTHR41521:SF4">
    <property type="entry name" value="BLR0684 PROTEIN"/>
    <property type="match status" value="1"/>
</dbReference>
<dbReference type="EMBL" id="QTUJ01000001">
    <property type="protein sequence ID" value="REF73027.1"/>
    <property type="molecule type" value="Genomic_DNA"/>
</dbReference>
<evidence type="ECO:0000313" key="2">
    <source>
        <dbReference type="EMBL" id="REF73027.1"/>
    </source>
</evidence>
<evidence type="ECO:0000259" key="1">
    <source>
        <dbReference type="Pfam" id="PF07045"/>
    </source>
</evidence>